<comment type="similarity">
    <text evidence="2">Belongs to the metallo-dependent hydrolases superfamily. Adenosine and AMP deaminases family.</text>
</comment>
<evidence type="ECO:0000256" key="5">
    <source>
        <dbReference type="ARBA" id="ARBA00022801"/>
    </source>
</evidence>
<evidence type="ECO:0000256" key="2">
    <source>
        <dbReference type="ARBA" id="ARBA00006676"/>
    </source>
</evidence>
<name>A0ABP0H2W6_CLALP</name>
<dbReference type="Proteomes" id="UP001642483">
    <property type="component" value="Unassembled WGS sequence"/>
</dbReference>
<dbReference type="InterPro" id="IPR001365">
    <property type="entry name" value="A_deaminase_dom"/>
</dbReference>
<dbReference type="NCBIfam" id="TIGR01430">
    <property type="entry name" value="aden_deam"/>
    <property type="match status" value="1"/>
</dbReference>
<dbReference type="Pfam" id="PF00962">
    <property type="entry name" value="A_deaminase"/>
    <property type="match status" value="1"/>
</dbReference>
<dbReference type="PANTHER" id="PTHR11409:SF43">
    <property type="entry name" value="ADENOSINE DEAMINASE"/>
    <property type="match status" value="1"/>
</dbReference>
<accession>A0ABP0H2W6</accession>
<feature type="domain" description="Adenosine deaminase" evidence="7">
    <location>
        <begin position="11"/>
        <end position="286"/>
    </location>
</feature>
<comment type="caution">
    <text evidence="8">The sequence shown here is derived from an EMBL/GenBank/DDBJ whole genome shotgun (WGS) entry which is preliminary data.</text>
</comment>
<proteinExistence type="inferred from homology"/>
<dbReference type="InterPro" id="IPR006330">
    <property type="entry name" value="Ado/ade_deaminase"/>
</dbReference>
<dbReference type="SUPFAM" id="SSF51556">
    <property type="entry name" value="Metallo-dependent hydrolases"/>
    <property type="match status" value="1"/>
</dbReference>
<keyword evidence="6" id="KW-0862">Zinc</keyword>
<sequence length="302" mass="34059">MEAKLKDFDFPKAELHCHLDGCFRIDTVIELAKLRQVKLPTYDPQELVNKCCVSQRKKSLHEYLMMFLTFCPVFAGDREAIVRMTREAIEDKAKQGIRYIEFRYSPHLLADRDVAPIAHSIGKGNISPREVVEVVCEAGFQAQKDFNIEVRFILCCILSLPDWSTEIAQFCNEFSDRGVVAIDIAGTGHEGQIPIEKHVQAFQFCKDKGIHVTVHAGEAGPAAEVKTAINLLHATRIGHGYHVVDDEEIYTETKEKNIHIEVCPLSSNFTASVKPDLNLHPAKRYISCKLSTRRKFTSSANC</sequence>
<dbReference type="EC" id="3.5.4.4" evidence="3"/>
<dbReference type="PANTHER" id="PTHR11409">
    <property type="entry name" value="ADENOSINE DEAMINASE"/>
    <property type="match status" value="1"/>
</dbReference>
<gene>
    <name evidence="8" type="ORF">CVLEPA_LOCUS30586</name>
</gene>
<dbReference type="EMBL" id="CAWYQH010000163">
    <property type="protein sequence ID" value="CAK8697339.1"/>
    <property type="molecule type" value="Genomic_DNA"/>
</dbReference>
<keyword evidence="5" id="KW-0378">Hydrolase</keyword>
<evidence type="ECO:0000256" key="6">
    <source>
        <dbReference type="ARBA" id="ARBA00022833"/>
    </source>
</evidence>
<evidence type="ECO:0000256" key="4">
    <source>
        <dbReference type="ARBA" id="ARBA00022723"/>
    </source>
</evidence>
<evidence type="ECO:0000256" key="3">
    <source>
        <dbReference type="ARBA" id="ARBA00012784"/>
    </source>
</evidence>
<dbReference type="Gene3D" id="3.20.20.140">
    <property type="entry name" value="Metal-dependent hydrolases"/>
    <property type="match status" value="1"/>
</dbReference>
<evidence type="ECO:0000259" key="7">
    <source>
        <dbReference type="Pfam" id="PF00962"/>
    </source>
</evidence>
<comment type="cofactor">
    <cofactor evidence="1">
        <name>Zn(2+)</name>
        <dbReference type="ChEBI" id="CHEBI:29105"/>
    </cofactor>
</comment>
<evidence type="ECO:0000313" key="9">
    <source>
        <dbReference type="Proteomes" id="UP001642483"/>
    </source>
</evidence>
<protein>
    <recommendedName>
        <fullName evidence="3">adenosine deaminase</fullName>
        <ecNumber evidence="3">3.5.4.4</ecNumber>
    </recommendedName>
</protein>
<evidence type="ECO:0000256" key="1">
    <source>
        <dbReference type="ARBA" id="ARBA00001947"/>
    </source>
</evidence>
<organism evidence="8 9">
    <name type="scientific">Clavelina lepadiformis</name>
    <name type="common">Light-bulb sea squirt</name>
    <name type="synonym">Ascidia lepadiformis</name>
    <dbReference type="NCBI Taxonomy" id="159417"/>
    <lineage>
        <taxon>Eukaryota</taxon>
        <taxon>Metazoa</taxon>
        <taxon>Chordata</taxon>
        <taxon>Tunicata</taxon>
        <taxon>Ascidiacea</taxon>
        <taxon>Aplousobranchia</taxon>
        <taxon>Clavelinidae</taxon>
        <taxon>Clavelina</taxon>
    </lineage>
</organism>
<evidence type="ECO:0000313" key="8">
    <source>
        <dbReference type="EMBL" id="CAK8697339.1"/>
    </source>
</evidence>
<keyword evidence="4" id="KW-0479">Metal-binding</keyword>
<reference evidence="8 9" key="1">
    <citation type="submission" date="2024-02" db="EMBL/GenBank/DDBJ databases">
        <authorList>
            <person name="Daric V."/>
            <person name="Darras S."/>
        </authorList>
    </citation>
    <scope>NUCLEOTIDE SEQUENCE [LARGE SCALE GENOMIC DNA]</scope>
</reference>
<dbReference type="InterPro" id="IPR032466">
    <property type="entry name" value="Metal_Hydrolase"/>
</dbReference>
<keyword evidence="9" id="KW-1185">Reference proteome</keyword>